<gene>
    <name evidence="3" type="ORF">D8M04_02165</name>
</gene>
<keyword evidence="2" id="KW-0472">Membrane</keyword>
<keyword evidence="2" id="KW-1133">Transmembrane helix</keyword>
<organism evidence="3 4">
    <name type="scientific">Oceanobacillus piezotolerans</name>
    <dbReference type="NCBI Taxonomy" id="2448030"/>
    <lineage>
        <taxon>Bacteria</taxon>
        <taxon>Bacillati</taxon>
        <taxon>Bacillota</taxon>
        <taxon>Bacilli</taxon>
        <taxon>Bacillales</taxon>
        <taxon>Bacillaceae</taxon>
        <taxon>Oceanobacillus</taxon>
    </lineage>
</organism>
<dbReference type="OrthoDB" id="2974227at2"/>
<evidence type="ECO:0000313" key="4">
    <source>
        <dbReference type="Proteomes" id="UP000270219"/>
    </source>
</evidence>
<dbReference type="Proteomes" id="UP000270219">
    <property type="component" value="Unassembled WGS sequence"/>
</dbReference>
<feature type="transmembrane region" description="Helical" evidence="2">
    <location>
        <begin position="32"/>
        <end position="54"/>
    </location>
</feature>
<name>A0A498DD02_9BACI</name>
<evidence type="ECO:0000256" key="1">
    <source>
        <dbReference type="SAM" id="MobiDB-lite"/>
    </source>
</evidence>
<evidence type="ECO:0000256" key="2">
    <source>
        <dbReference type="SAM" id="Phobius"/>
    </source>
</evidence>
<dbReference type="InterPro" id="IPR048110">
    <property type="entry name" value="SA1362/YqhP-like"/>
</dbReference>
<feature type="region of interest" description="Disordered" evidence="1">
    <location>
        <begin position="78"/>
        <end position="126"/>
    </location>
</feature>
<dbReference type="AlphaFoldDB" id="A0A498DD02"/>
<protein>
    <submittedName>
        <fullName evidence="3">Uncharacterized protein</fullName>
    </submittedName>
</protein>
<keyword evidence="2" id="KW-0812">Transmembrane</keyword>
<dbReference type="NCBIfam" id="NF041554">
    <property type="entry name" value="SA1362_fam"/>
    <property type="match status" value="1"/>
</dbReference>
<dbReference type="RefSeq" id="WP_121520959.1">
    <property type="nucleotide sequence ID" value="NZ_RCHR01000001.1"/>
</dbReference>
<evidence type="ECO:0000313" key="3">
    <source>
        <dbReference type="EMBL" id="RLL48102.1"/>
    </source>
</evidence>
<reference evidence="3 4" key="1">
    <citation type="submission" date="2018-10" db="EMBL/GenBank/DDBJ databases">
        <title>Oceanobacillus sp. YLB-02 draft genome.</title>
        <authorList>
            <person name="Yu L."/>
        </authorList>
    </citation>
    <scope>NUCLEOTIDE SEQUENCE [LARGE SCALE GENOMIC DNA]</scope>
    <source>
        <strain evidence="3 4">YLB-02</strain>
    </source>
</reference>
<feature type="transmembrane region" description="Helical" evidence="2">
    <location>
        <begin position="7"/>
        <end position="26"/>
    </location>
</feature>
<dbReference type="EMBL" id="RCHR01000001">
    <property type="protein sequence ID" value="RLL48102.1"/>
    <property type="molecule type" value="Genomic_DNA"/>
</dbReference>
<comment type="caution">
    <text evidence="3">The sequence shown here is derived from an EMBL/GenBank/DDBJ whole genome shotgun (WGS) entry which is preliminary data.</text>
</comment>
<feature type="compositionally biased region" description="Basic and acidic residues" evidence="1">
    <location>
        <begin position="111"/>
        <end position="126"/>
    </location>
</feature>
<keyword evidence="4" id="KW-1185">Reference proteome</keyword>
<accession>A0A498DD02</accession>
<proteinExistence type="predicted"/>
<sequence>MARNKLSLLFFVIIGFAIVGLFTQLFTNPGGFFKNILIMVGIGVVIAAIIYFVMTRSKTSTNDMKKYKKAVRQSKAKYKADKPVSFKSATNKKQASPIKKKRTKRSTNHLRVIEGNKTKRKDRASF</sequence>
<feature type="compositionally biased region" description="Basic residues" evidence="1">
    <location>
        <begin position="98"/>
        <end position="108"/>
    </location>
</feature>